<evidence type="ECO:0000256" key="1">
    <source>
        <dbReference type="SAM" id="Phobius"/>
    </source>
</evidence>
<reference evidence="4" key="1">
    <citation type="submission" date="2016-04" db="EMBL/GenBank/DDBJ databases">
        <authorList>
            <person name="Chen L."/>
            <person name="Zhuang W."/>
            <person name="Wang G."/>
        </authorList>
    </citation>
    <scope>NUCLEOTIDE SEQUENCE [LARGE SCALE GENOMIC DNA]</scope>
    <source>
        <strain evidence="4">17621</strain>
    </source>
</reference>
<dbReference type="Proteomes" id="UP000192610">
    <property type="component" value="Unassembled WGS sequence"/>
</dbReference>
<feature type="transmembrane region" description="Helical" evidence="1">
    <location>
        <begin position="129"/>
        <end position="148"/>
    </location>
</feature>
<dbReference type="AlphaFoldDB" id="A0A1V9F7J5"/>
<sequence length="494" mass="56279">MHFVRPFKKLPLHSVLIIIFFLTHGYSEYIGLIPFGDMLYYFAIQLLVASLFFLLFLGLLRSAGKAGILTTLVLLFSLFYGAIADSLKVLPFLGVLSHYRYLFSIFIIGIIILFIYLKRSPGTFQRATVYLNCVFTFLIIYDIGFILLQGSSAAHVASNGTGINDKHGEQRKRPDIYFLIMDEYSGSGTLRRYFNYDNSAFEHNFKQQGFYVAASPQCNYTMTVYSIASTLSMDYLGWLPKGQESAADNARANKVISDNKVVGFLKQNGYEIHNYSIFDIGEQPSQFDPGLFSFRLKLITSKTLLSRMDKDMSWILRVYLGHTFSWVEDDLRQRFRDGNERIINLTKSAASTTSGRPKFVYAHLMMPHKPFLYDSLGRGMSMDMDTTSNSNAENNAYLQYLVYSNKVVTGLVNELLKKTKGEAVIIVMSDHGYRSLFVNGKSIEPVNNFNAVYLPEHDYSRFYESISNVNQFRVVFNSLFKSDLPLLPDSCTCD</sequence>
<dbReference type="OrthoDB" id="681113at2"/>
<gene>
    <name evidence="3" type="ORF">A4H97_22350</name>
</gene>
<protein>
    <recommendedName>
        <fullName evidence="2">Sulfatase N-terminal domain-containing protein</fullName>
    </recommendedName>
</protein>
<evidence type="ECO:0000313" key="3">
    <source>
        <dbReference type="EMBL" id="OQP54241.1"/>
    </source>
</evidence>
<keyword evidence="4" id="KW-1185">Reference proteome</keyword>
<dbReference type="InterPro" id="IPR000917">
    <property type="entry name" value="Sulfatase_N"/>
</dbReference>
<feature type="transmembrane region" description="Helical" evidence="1">
    <location>
        <begin position="67"/>
        <end position="87"/>
    </location>
</feature>
<dbReference type="EMBL" id="LVXG01000004">
    <property type="protein sequence ID" value="OQP54241.1"/>
    <property type="molecule type" value="Genomic_DNA"/>
</dbReference>
<keyword evidence="1" id="KW-0472">Membrane</keyword>
<dbReference type="InterPro" id="IPR017850">
    <property type="entry name" value="Alkaline_phosphatase_core_sf"/>
</dbReference>
<organism evidence="3 4">
    <name type="scientific">Niastella yeongjuensis</name>
    <dbReference type="NCBI Taxonomy" id="354355"/>
    <lineage>
        <taxon>Bacteria</taxon>
        <taxon>Pseudomonadati</taxon>
        <taxon>Bacteroidota</taxon>
        <taxon>Chitinophagia</taxon>
        <taxon>Chitinophagales</taxon>
        <taxon>Chitinophagaceae</taxon>
        <taxon>Niastella</taxon>
    </lineage>
</organism>
<dbReference type="RefSeq" id="WP_107686008.1">
    <property type="nucleotide sequence ID" value="NZ_FOCZ01000011.1"/>
</dbReference>
<evidence type="ECO:0000259" key="2">
    <source>
        <dbReference type="Pfam" id="PF00884"/>
    </source>
</evidence>
<feature type="transmembrane region" description="Helical" evidence="1">
    <location>
        <begin position="38"/>
        <end position="60"/>
    </location>
</feature>
<keyword evidence="1" id="KW-0812">Transmembrane</keyword>
<feature type="domain" description="Sulfatase N-terminal" evidence="2">
    <location>
        <begin position="339"/>
        <end position="435"/>
    </location>
</feature>
<feature type="transmembrane region" description="Helical" evidence="1">
    <location>
        <begin position="12"/>
        <end position="32"/>
    </location>
</feature>
<dbReference type="STRING" id="354355.SAMN05660816_05240"/>
<dbReference type="SUPFAM" id="SSF53649">
    <property type="entry name" value="Alkaline phosphatase-like"/>
    <property type="match status" value="1"/>
</dbReference>
<feature type="transmembrane region" description="Helical" evidence="1">
    <location>
        <begin position="99"/>
        <end position="117"/>
    </location>
</feature>
<keyword evidence="1" id="KW-1133">Transmembrane helix</keyword>
<comment type="caution">
    <text evidence="3">The sequence shown here is derived from an EMBL/GenBank/DDBJ whole genome shotgun (WGS) entry which is preliminary data.</text>
</comment>
<name>A0A1V9F7J5_9BACT</name>
<proteinExistence type="predicted"/>
<dbReference type="Gene3D" id="3.40.720.10">
    <property type="entry name" value="Alkaline Phosphatase, subunit A"/>
    <property type="match status" value="1"/>
</dbReference>
<accession>A0A1V9F7J5</accession>
<evidence type="ECO:0000313" key="4">
    <source>
        <dbReference type="Proteomes" id="UP000192610"/>
    </source>
</evidence>
<dbReference type="Pfam" id="PF00884">
    <property type="entry name" value="Sulfatase"/>
    <property type="match status" value="1"/>
</dbReference>